<dbReference type="Proteomes" id="UP000054560">
    <property type="component" value="Unassembled WGS sequence"/>
</dbReference>
<evidence type="ECO:0000313" key="2">
    <source>
        <dbReference type="Proteomes" id="UP000054560"/>
    </source>
</evidence>
<name>A0A0L0FNV9_9EUKA</name>
<accession>A0A0L0FNV9</accession>
<dbReference type="RefSeq" id="XP_014152331.1">
    <property type="nucleotide sequence ID" value="XM_014296856.1"/>
</dbReference>
<evidence type="ECO:0000313" key="1">
    <source>
        <dbReference type="EMBL" id="KNC78429.1"/>
    </source>
</evidence>
<dbReference type="AlphaFoldDB" id="A0A0L0FNV9"/>
<gene>
    <name evidence="1" type="ORF">SARC_09143</name>
</gene>
<keyword evidence="2" id="KW-1185">Reference proteome</keyword>
<proteinExistence type="predicted"/>
<reference evidence="1 2" key="1">
    <citation type="submission" date="2011-02" db="EMBL/GenBank/DDBJ databases">
        <title>The Genome Sequence of Sphaeroforma arctica JP610.</title>
        <authorList>
            <consortium name="The Broad Institute Genome Sequencing Platform"/>
            <person name="Russ C."/>
            <person name="Cuomo C."/>
            <person name="Young S.K."/>
            <person name="Zeng Q."/>
            <person name="Gargeya S."/>
            <person name="Alvarado L."/>
            <person name="Berlin A."/>
            <person name="Chapman S.B."/>
            <person name="Chen Z."/>
            <person name="Freedman E."/>
            <person name="Gellesch M."/>
            <person name="Goldberg J."/>
            <person name="Griggs A."/>
            <person name="Gujja S."/>
            <person name="Heilman E."/>
            <person name="Heiman D."/>
            <person name="Howarth C."/>
            <person name="Mehta T."/>
            <person name="Neiman D."/>
            <person name="Pearson M."/>
            <person name="Roberts A."/>
            <person name="Saif S."/>
            <person name="Shea T."/>
            <person name="Shenoy N."/>
            <person name="Sisk P."/>
            <person name="Stolte C."/>
            <person name="Sykes S."/>
            <person name="White J."/>
            <person name="Yandava C."/>
            <person name="Burger G."/>
            <person name="Gray M.W."/>
            <person name="Holland P.W.H."/>
            <person name="King N."/>
            <person name="Lang F.B.F."/>
            <person name="Roger A.J."/>
            <person name="Ruiz-Trillo I."/>
            <person name="Haas B."/>
            <person name="Nusbaum C."/>
            <person name="Birren B."/>
        </authorList>
    </citation>
    <scope>NUCLEOTIDE SEQUENCE [LARGE SCALE GENOMIC DNA]</scope>
    <source>
        <strain evidence="1 2">JP610</strain>
    </source>
</reference>
<sequence>MVASQAGYHALIQGLKTWTLIKRNVASGRSARHVNSIIDCLYDAIDSYESLAELPRGRIGAASRQRNSVSMSCDSLSGDSFFSYDEAETLSLIGDQLGDTLDSQHGGYDTPLELRDLPALTQTEEDRAATGQTSTHTVTPTRLSPETLALATAQSLAAEDEGVVVHGGVQLVESTGVDEAGADMVNDKLADIRQPLVQSAKLRADEAIGANSAAAVVKGECLPSDRCMWKYLLLL</sequence>
<dbReference type="GeneID" id="25909647"/>
<protein>
    <submittedName>
        <fullName evidence="1">Uncharacterized protein</fullName>
    </submittedName>
</protein>
<dbReference type="EMBL" id="KQ242491">
    <property type="protein sequence ID" value="KNC78429.1"/>
    <property type="molecule type" value="Genomic_DNA"/>
</dbReference>
<organism evidence="1 2">
    <name type="scientific">Sphaeroforma arctica JP610</name>
    <dbReference type="NCBI Taxonomy" id="667725"/>
    <lineage>
        <taxon>Eukaryota</taxon>
        <taxon>Ichthyosporea</taxon>
        <taxon>Ichthyophonida</taxon>
        <taxon>Sphaeroforma</taxon>
    </lineage>
</organism>